<sequence length="84" mass="9910">MKTYKMWAFKLRDGTISNGSIFIKRTEVILWAEQTFLYPWKKIKRLGHSAVKVELSEIVKSKSVTIDKTQPFLQLGLFDNREFK</sequence>
<dbReference type="Proteomes" id="UP001500101">
    <property type="component" value="Unassembled WGS sequence"/>
</dbReference>
<comment type="caution">
    <text evidence="1">The sequence shown here is derived from an EMBL/GenBank/DDBJ whole genome shotgun (WGS) entry which is preliminary data.</text>
</comment>
<organism evidence="1 2">
    <name type="scientific">Sphingobacterium kyonggiense</name>
    <dbReference type="NCBI Taxonomy" id="714075"/>
    <lineage>
        <taxon>Bacteria</taxon>
        <taxon>Pseudomonadati</taxon>
        <taxon>Bacteroidota</taxon>
        <taxon>Sphingobacteriia</taxon>
        <taxon>Sphingobacteriales</taxon>
        <taxon>Sphingobacteriaceae</taxon>
        <taxon>Sphingobacterium</taxon>
    </lineage>
</organism>
<reference evidence="2" key="1">
    <citation type="journal article" date="2019" name="Int. J. Syst. Evol. Microbiol.">
        <title>The Global Catalogue of Microorganisms (GCM) 10K type strain sequencing project: providing services to taxonomists for standard genome sequencing and annotation.</title>
        <authorList>
            <consortium name="The Broad Institute Genomics Platform"/>
            <consortium name="The Broad Institute Genome Sequencing Center for Infectious Disease"/>
            <person name="Wu L."/>
            <person name="Ma J."/>
        </authorList>
    </citation>
    <scope>NUCLEOTIDE SEQUENCE [LARGE SCALE GENOMIC DNA]</scope>
    <source>
        <strain evidence="2">JCM 16704</strain>
    </source>
</reference>
<gene>
    <name evidence="1" type="ORF">GCM10022216_14340</name>
</gene>
<keyword evidence="2" id="KW-1185">Reference proteome</keyword>
<protein>
    <submittedName>
        <fullName evidence="1">Uncharacterized protein</fullName>
    </submittedName>
</protein>
<name>A0ABP7YM04_9SPHI</name>
<evidence type="ECO:0000313" key="2">
    <source>
        <dbReference type="Proteomes" id="UP001500101"/>
    </source>
</evidence>
<dbReference type="RefSeq" id="WP_344673940.1">
    <property type="nucleotide sequence ID" value="NZ_BAAAZI010000006.1"/>
</dbReference>
<accession>A0ABP7YM04</accession>
<dbReference type="EMBL" id="BAAAZI010000006">
    <property type="protein sequence ID" value="GAA4137868.1"/>
    <property type="molecule type" value="Genomic_DNA"/>
</dbReference>
<proteinExistence type="predicted"/>
<evidence type="ECO:0000313" key="1">
    <source>
        <dbReference type="EMBL" id="GAA4137868.1"/>
    </source>
</evidence>